<dbReference type="Pfam" id="PF12796">
    <property type="entry name" value="Ank_2"/>
    <property type="match status" value="1"/>
</dbReference>
<dbReference type="Proteomes" id="UP000708208">
    <property type="component" value="Unassembled WGS sequence"/>
</dbReference>
<reference evidence="5" key="1">
    <citation type="submission" date="2021-06" db="EMBL/GenBank/DDBJ databases">
        <authorList>
            <person name="Hodson N. C."/>
            <person name="Mongue J. A."/>
            <person name="Jaron S. K."/>
        </authorList>
    </citation>
    <scope>NUCLEOTIDE SEQUENCE</scope>
</reference>
<dbReference type="AlphaFoldDB" id="A0A8J2LFL1"/>
<dbReference type="PANTHER" id="PTHR24171">
    <property type="entry name" value="ANKYRIN REPEAT DOMAIN-CONTAINING PROTEIN 39-RELATED"/>
    <property type="match status" value="1"/>
</dbReference>
<keyword evidence="1" id="KW-0677">Repeat</keyword>
<dbReference type="Pfam" id="PF00023">
    <property type="entry name" value="Ank"/>
    <property type="match status" value="1"/>
</dbReference>
<evidence type="ECO:0000256" key="2">
    <source>
        <dbReference type="ARBA" id="ARBA00023043"/>
    </source>
</evidence>
<evidence type="ECO:0000256" key="1">
    <source>
        <dbReference type="ARBA" id="ARBA00022737"/>
    </source>
</evidence>
<evidence type="ECO:0000313" key="6">
    <source>
        <dbReference type="Proteomes" id="UP000708208"/>
    </source>
</evidence>
<name>A0A8J2LFL1_9HEXA</name>
<accession>A0A8J2LFL1</accession>
<evidence type="ECO:0000313" key="5">
    <source>
        <dbReference type="EMBL" id="CAG7833215.1"/>
    </source>
</evidence>
<keyword evidence="6" id="KW-1185">Reference proteome</keyword>
<feature type="repeat" description="ANK" evidence="3">
    <location>
        <begin position="210"/>
        <end position="242"/>
    </location>
</feature>
<protein>
    <recommendedName>
        <fullName evidence="7">Ankyrin repeat family A protein 2</fullName>
    </recommendedName>
</protein>
<feature type="compositionally biased region" description="Low complexity" evidence="4">
    <location>
        <begin position="54"/>
        <end position="73"/>
    </location>
</feature>
<feature type="repeat" description="ANK" evidence="3">
    <location>
        <begin position="144"/>
        <end position="176"/>
    </location>
</feature>
<evidence type="ECO:0008006" key="7">
    <source>
        <dbReference type="Google" id="ProtNLM"/>
    </source>
</evidence>
<dbReference type="EMBL" id="CAJVCH010569111">
    <property type="protein sequence ID" value="CAG7833215.1"/>
    <property type="molecule type" value="Genomic_DNA"/>
</dbReference>
<dbReference type="PROSITE" id="PS50297">
    <property type="entry name" value="ANK_REP_REGION"/>
    <property type="match status" value="3"/>
</dbReference>
<proteinExistence type="predicted"/>
<evidence type="ECO:0000256" key="3">
    <source>
        <dbReference type="PROSITE-ProRule" id="PRU00023"/>
    </source>
</evidence>
<comment type="caution">
    <text evidence="5">The sequence shown here is derived from an EMBL/GenBank/DDBJ whole genome shotgun (WGS) entry which is preliminary data.</text>
</comment>
<dbReference type="InterPro" id="IPR002110">
    <property type="entry name" value="Ankyrin_rpt"/>
</dbReference>
<evidence type="ECO:0000256" key="4">
    <source>
        <dbReference type="SAM" id="MobiDB-lite"/>
    </source>
</evidence>
<keyword evidence="2 3" id="KW-0040">ANK repeat</keyword>
<gene>
    <name evidence="5" type="ORF">AFUS01_LOCUS42856</name>
</gene>
<dbReference type="PROSITE" id="PS50088">
    <property type="entry name" value="ANK_REPEAT"/>
    <property type="match status" value="3"/>
</dbReference>
<feature type="region of interest" description="Disordered" evidence="4">
    <location>
        <begin position="49"/>
        <end position="79"/>
    </location>
</feature>
<dbReference type="OrthoDB" id="10251692at2759"/>
<feature type="repeat" description="ANK" evidence="3">
    <location>
        <begin position="177"/>
        <end position="209"/>
    </location>
</feature>
<dbReference type="SMART" id="SM00248">
    <property type="entry name" value="ANK"/>
    <property type="match status" value="4"/>
</dbReference>
<organism evidence="5 6">
    <name type="scientific">Allacma fusca</name>
    <dbReference type="NCBI Taxonomy" id="39272"/>
    <lineage>
        <taxon>Eukaryota</taxon>
        <taxon>Metazoa</taxon>
        <taxon>Ecdysozoa</taxon>
        <taxon>Arthropoda</taxon>
        <taxon>Hexapoda</taxon>
        <taxon>Collembola</taxon>
        <taxon>Symphypleona</taxon>
        <taxon>Sminthuridae</taxon>
        <taxon>Allacma</taxon>
    </lineage>
</organism>
<dbReference type="PANTHER" id="PTHR24171:SF9">
    <property type="entry name" value="ANKYRIN REPEAT DOMAIN-CONTAINING PROTEIN 39"/>
    <property type="match status" value="1"/>
</dbReference>
<sequence>MKELRDPGPSSRDLALVNDLVERIMNCNSSGSSDINFEPDESTVVIKTESGQVSSGECSAQSASSSKSTDSSSNTLPEIGGKNSAFLPYKQQSLTILTNLQRGNVQTHTKDFTPDPLTFHERVAKGEVDFSDITDTNVNSLDQHGYSPLMWACFHGRFSTVQMLVEKGAEVNFGSVGKETALMLASTNGHFEIVAYLLTSGAQVDSADENGNTALMYATIGNHIKCITELLHHGASLTKTNQSDDSAFRLAVAKNLHGAQQAMEIFLKEYIELNLVQQSS</sequence>